<accession>A0ABM0GZG2</accession>
<dbReference type="Gene3D" id="2.60.120.10">
    <property type="entry name" value="Jelly Rolls"/>
    <property type="match status" value="1"/>
</dbReference>
<dbReference type="Pfam" id="PF06172">
    <property type="entry name" value="Cupin_5"/>
    <property type="match status" value="1"/>
</dbReference>
<dbReference type="CDD" id="cd06121">
    <property type="entry name" value="cupin_YML079wp"/>
    <property type="match status" value="1"/>
</dbReference>
<sequence length="187" mass="20852">MDVQVPPNEPLKIQKIIQTFQLIPHQEGGYFRETYRSGAKPMASHGLTDESGDVMIPGGDRNSVRNVCTSIIYLMTKNSPIAFLHQNKSDIVRYHQGGGTVLVYTVSPDGRLHQHRLGMDFNAGDVLQLVTPGGFWEALELVGGDWALQGEAVAPGFDYRDMTLGTKTTLLQFSEEIRDILQFYIHC</sequence>
<evidence type="ECO:0000313" key="2">
    <source>
        <dbReference type="Proteomes" id="UP000694865"/>
    </source>
</evidence>
<dbReference type="InterPro" id="IPR039935">
    <property type="entry name" value="YML079W-like"/>
</dbReference>
<name>A0ABM0GZG2_SACKO</name>
<dbReference type="InterPro" id="IPR009327">
    <property type="entry name" value="Cupin_DUF985"/>
</dbReference>
<reference evidence="3" key="1">
    <citation type="submission" date="2025-08" db="UniProtKB">
        <authorList>
            <consortium name="RefSeq"/>
        </authorList>
    </citation>
    <scope>IDENTIFICATION</scope>
    <source>
        <tissue evidence="3">Testes</tissue>
    </source>
</reference>
<dbReference type="InterPro" id="IPR011051">
    <property type="entry name" value="RmlC_Cupin_sf"/>
</dbReference>
<dbReference type="RefSeq" id="XP_002740816.1">
    <property type="nucleotide sequence ID" value="XM_002740770.2"/>
</dbReference>
<organism evidence="2 3">
    <name type="scientific">Saccoglossus kowalevskii</name>
    <name type="common">Acorn worm</name>
    <dbReference type="NCBI Taxonomy" id="10224"/>
    <lineage>
        <taxon>Eukaryota</taxon>
        <taxon>Metazoa</taxon>
        <taxon>Hemichordata</taxon>
        <taxon>Enteropneusta</taxon>
        <taxon>Harrimaniidae</taxon>
        <taxon>Saccoglossus</taxon>
    </lineage>
</organism>
<dbReference type="InterPro" id="IPR014710">
    <property type="entry name" value="RmlC-like_jellyroll"/>
</dbReference>
<evidence type="ECO:0000313" key="3">
    <source>
        <dbReference type="RefSeq" id="XP_002740816.1"/>
    </source>
</evidence>
<dbReference type="SUPFAM" id="SSF51182">
    <property type="entry name" value="RmlC-like cupins"/>
    <property type="match status" value="1"/>
</dbReference>
<dbReference type="GeneID" id="100378693"/>
<proteinExistence type="predicted"/>
<evidence type="ECO:0000259" key="1">
    <source>
        <dbReference type="Pfam" id="PF06172"/>
    </source>
</evidence>
<gene>
    <name evidence="3" type="primary">LOC100378693</name>
</gene>
<dbReference type="Proteomes" id="UP000694865">
    <property type="component" value="Unplaced"/>
</dbReference>
<dbReference type="PANTHER" id="PTHR33387:SF3">
    <property type="entry name" value="DUF985 DOMAIN-CONTAINING PROTEIN"/>
    <property type="match status" value="1"/>
</dbReference>
<dbReference type="PANTHER" id="PTHR33387">
    <property type="entry name" value="RMLC-LIKE JELLY ROLL FOLD PROTEIN"/>
    <property type="match status" value="1"/>
</dbReference>
<protein>
    <submittedName>
        <fullName evidence="3">Uncharacterized protein YML079W-like</fullName>
    </submittedName>
</protein>
<feature type="domain" description="DUF985" evidence="1">
    <location>
        <begin position="14"/>
        <end position="164"/>
    </location>
</feature>
<keyword evidence="2" id="KW-1185">Reference proteome</keyword>